<feature type="compositionally biased region" description="Low complexity" evidence="9">
    <location>
        <begin position="13"/>
        <end position="33"/>
    </location>
</feature>
<evidence type="ECO:0000256" key="8">
    <source>
        <dbReference type="ARBA" id="ARBA00031747"/>
    </source>
</evidence>
<keyword evidence="6" id="KW-0539">Nucleus</keyword>
<dbReference type="InterPro" id="IPR007900">
    <property type="entry name" value="TAF4_C"/>
</dbReference>
<evidence type="ECO:0000256" key="7">
    <source>
        <dbReference type="ARBA" id="ARBA00025346"/>
    </source>
</evidence>
<protein>
    <recommendedName>
        <fullName evidence="3">Transcription initiation factor TFIID subunit 4</fullName>
    </recommendedName>
    <alternativeName>
        <fullName evidence="8">TBP-associated factor 4</fullName>
    </alternativeName>
</protein>
<organism evidence="11 12">
    <name type="scientific">Cryphonectria parasitica (strain ATCC 38755 / EP155)</name>
    <dbReference type="NCBI Taxonomy" id="660469"/>
    <lineage>
        <taxon>Eukaryota</taxon>
        <taxon>Fungi</taxon>
        <taxon>Dikarya</taxon>
        <taxon>Ascomycota</taxon>
        <taxon>Pezizomycotina</taxon>
        <taxon>Sordariomycetes</taxon>
        <taxon>Sordariomycetidae</taxon>
        <taxon>Diaporthales</taxon>
        <taxon>Cryphonectriaceae</taxon>
        <taxon>Cryphonectria-Endothia species complex</taxon>
        <taxon>Cryphonectria</taxon>
    </lineage>
</organism>
<dbReference type="GeneID" id="63838566"/>
<evidence type="ECO:0000256" key="5">
    <source>
        <dbReference type="ARBA" id="ARBA00023163"/>
    </source>
</evidence>
<comment type="similarity">
    <text evidence="2">Belongs to the TAF4 family.</text>
</comment>
<reference evidence="11" key="1">
    <citation type="journal article" date="2020" name="Phytopathology">
        <title>Genome sequence of the chestnut blight fungus Cryphonectria parasitica EP155: A fundamental resource for an archetypical invasive plant pathogen.</title>
        <authorList>
            <person name="Crouch J.A."/>
            <person name="Dawe A."/>
            <person name="Aerts A."/>
            <person name="Barry K."/>
            <person name="Churchill A.C.L."/>
            <person name="Grimwood J."/>
            <person name="Hillman B."/>
            <person name="Milgroom M.G."/>
            <person name="Pangilinan J."/>
            <person name="Smith M."/>
            <person name="Salamov A."/>
            <person name="Schmutz J."/>
            <person name="Yadav J."/>
            <person name="Grigoriev I.V."/>
            <person name="Nuss D."/>
        </authorList>
    </citation>
    <scope>NUCLEOTIDE SEQUENCE</scope>
    <source>
        <strain evidence="11">EP155</strain>
    </source>
</reference>
<evidence type="ECO:0000256" key="2">
    <source>
        <dbReference type="ARBA" id="ARBA00006178"/>
    </source>
</evidence>
<accession>A0A9P4Y432</accession>
<feature type="region of interest" description="Disordered" evidence="9">
    <location>
        <begin position="240"/>
        <end position="262"/>
    </location>
</feature>
<dbReference type="GO" id="GO:0005669">
    <property type="term" value="C:transcription factor TFIID complex"/>
    <property type="evidence" value="ECO:0007669"/>
    <property type="project" value="InterPro"/>
</dbReference>
<feature type="compositionally biased region" description="Pro residues" evidence="9">
    <location>
        <begin position="1"/>
        <end position="12"/>
    </location>
</feature>
<dbReference type="Proteomes" id="UP000803844">
    <property type="component" value="Unassembled WGS sequence"/>
</dbReference>
<evidence type="ECO:0000313" key="12">
    <source>
        <dbReference type="Proteomes" id="UP000803844"/>
    </source>
</evidence>
<evidence type="ECO:0000256" key="1">
    <source>
        <dbReference type="ARBA" id="ARBA00004123"/>
    </source>
</evidence>
<keyword evidence="4" id="KW-0805">Transcription regulation</keyword>
<dbReference type="EMBL" id="MU032347">
    <property type="protein sequence ID" value="KAF3766094.1"/>
    <property type="molecule type" value="Genomic_DNA"/>
</dbReference>
<proteinExistence type="inferred from homology"/>
<keyword evidence="12" id="KW-1185">Reference proteome</keyword>
<feature type="compositionally biased region" description="Polar residues" evidence="9">
    <location>
        <begin position="474"/>
        <end position="490"/>
    </location>
</feature>
<evidence type="ECO:0000256" key="9">
    <source>
        <dbReference type="SAM" id="MobiDB-lite"/>
    </source>
</evidence>
<feature type="compositionally biased region" description="Basic and acidic residues" evidence="9">
    <location>
        <begin position="410"/>
        <end position="431"/>
    </location>
</feature>
<keyword evidence="5" id="KW-0804">Transcription</keyword>
<dbReference type="RefSeq" id="XP_040777055.1">
    <property type="nucleotide sequence ID" value="XM_040921437.1"/>
</dbReference>
<dbReference type="GO" id="GO:0006352">
    <property type="term" value="P:DNA-templated transcription initiation"/>
    <property type="evidence" value="ECO:0007669"/>
    <property type="project" value="InterPro"/>
</dbReference>
<evidence type="ECO:0000256" key="3">
    <source>
        <dbReference type="ARBA" id="ARBA00017306"/>
    </source>
</evidence>
<evidence type="ECO:0000313" key="11">
    <source>
        <dbReference type="EMBL" id="KAF3766094.1"/>
    </source>
</evidence>
<sequence length="539" mass="57419">MASGTPRPPPGGATPFNAPNAQNAPNTQSQSQPASPYSVTSPRYAGSPNIPATTAPATPHIVPSPATPGVAPGTPGAGPQQHYTTQAFAPPVSASAPNTPGAMGPPSGRPQREYEYDVTDSLLGTGVNIRDEENALAEYYAGSFGQDARTGLPSNAPGNRSSFYGTGFASQPGAATTATQKEFEFAEAERAWNESAARLSATRAIEHNDPFLNYANLHARMEKMAASHGLELNLDNKNSTQAHVQKSRGANEYPGQGGPKLTISTKTSPDGALVHINGTVLPTDSFLIDQLALLSLGTRQRLRGLVEECDKLATHRQQSSHGVIPMSWADDGIPLELAGLYDPKDAERSGNLAPLNPLSQYLRDYAYAERAAEEERLRKRQKRLQEEGGTQTGTRTGAATPTTPGSVAPEPEKAPTKKEQKKIAAQKHDASAESVNMTTMKFLGGGKKKYSWMTGGAGSGPKTPSRAAVGAPGTPQSSATPKAPENTNLTPEPRTKMGTWREYGEKGKNIQIRDWAEVLERDGKEALALQYAYLKWKRD</sequence>
<feature type="domain" description="Transcription initiation factor TFIID component TAF4 C-terminal" evidence="10">
    <location>
        <begin position="289"/>
        <end position="526"/>
    </location>
</feature>
<comment type="caution">
    <text evidence="11">The sequence shown here is derived from an EMBL/GenBank/DDBJ whole genome shotgun (WGS) entry which is preliminary data.</text>
</comment>
<gene>
    <name evidence="11" type="ORF">M406DRAFT_339379</name>
</gene>
<comment type="function">
    <text evidence="7">Functions as a component of the DNA-binding general transcription factor complex TFIID. Binding of TFIID to a promoter (with or without TATA element) is the initial step in pre-initiation complex (PIC) formation. TFIID plays a key role in the regulation of gene expression by RNA polymerase II through different activities such as transcription activator interaction, core promoter recognition and selectivity, TFIIA and TFIIB interaction, chromatin modification (histone acetylation by TAF1), facilitation of DNA opening and initiation of transcription.</text>
</comment>
<comment type="subcellular location">
    <subcellularLocation>
        <location evidence="1">Nucleus</location>
    </subcellularLocation>
</comment>
<feature type="compositionally biased region" description="Low complexity" evidence="9">
    <location>
        <begin position="387"/>
        <end position="405"/>
    </location>
</feature>
<dbReference type="Pfam" id="PF05236">
    <property type="entry name" value="TAF4"/>
    <property type="match status" value="1"/>
</dbReference>
<feature type="region of interest" description="Disordered" evidence="9">
    <location>
        <begin position="373"/>
        <end position="437"/>
    </location>
</feature>
<evidence type="ECO:0000259" key="10">
    <source>
        <dbReference type="Pfam" id="PF05236"/>
    </source>
</evidence>
<dbReference type="AlphaFoldDB" id="A0A9P4Y432"/>
<feature type="compositionally biased region" description="Low complexity" evidence="9">
    <location>
        <begin position="51"/>
        <end position="79"/>
    </location>
</feature>
<feature type="region of interest" description="Disordered" evidence="9">
    <location>
        <begin position="1"/>
        <end position="111"/>
    </location>
</feature>
<feature type="region of interest" description="Disordered" evidence="9">
    <location>
        <begin position="453"/>
        <end position="499"/>
    </location>
</feature>
<evidence type="ECO:0000256" key="6">
    <source>
        <dbReference type="ARBA" id="ARBA00023242"/>
    </source>
</evidence>
<name>A0A9P4Y432_CRYP1</name>
<evidence type="ECO:0000256" key="4">
    <source>
        <dbReference type="ARBA" id="ARBA00023015"/>
    </source>
</evidence>
<dbReference type="OrthoDB" id="21060at2759"/>